<keyword evidence="2" id="KW-1185">Reference proteome</keyword>
<dbReference type="AlphaFoldDB" id="A0AAV5B3V7"/>
<proteinExistence type="predicted"/>
<evidence type="ECO:0000313" key="2">
    <source>
        <dbReference type="Proteomes" id="UP001055025"/>
    </source>
</evidence>
<reference evidence="1" key="1">
    <citation type="journal article" date="2022" name="Int. J. Syst. Evol. Microbiol.">
        <title>Granulimonas faecalis gen. nov., sp. nov., and Leptogranulimonas caecicola gen. nov., sp. nov., novel lactate-producing Atopobiaceae bacteria isolated from mouse intestines, and an emended description of the family Atopobiaceae.</title>
        <authorList>
            <person name="Morinaga K."/>
            <person name="Kusada H."/>
            <person name="Sakamoto S."/>
            <person name="Murakami T."/>
            <person name="Toyoda A."/>
            <person name="Mori H."/>
            <person name="Meng X.Y."/>
            <person name="Takashino M."/>
            <person name="Murotomi K."/>
            <person name="Tamaki H."/>
        </authorList>
    </citation>
    <scope>NUCLEOTIDE SEQUENCE</scope>
    <source>
        <strain evidence="1">OPF53</strain>
    </source>
</reference>
<sequence length="289" mass="30703">MIHGELRDVNVPVVVFDPTQGLVYFGCPSDQAETETGDELILGMAEYGPEGVIANDWDNPAFWGMGDDLLGAIAAGSLYDFPDGVDLNLCHVFPTDDPPVDSRDLAEMAEVADWIACVEEQGASAAPRRDGLDAPRVVATPPGEGSCLGDLLAHAGFDDVCEMDPDATEDDISVLELAARTFRPADTASLDAVLCAAYGGHRGGGEYAPTIFRAQALASALVAMRGARPCFRRHFESPDEMVPAHSWIGFHVRGGRVNGRCGWMSIEDAAMARGACDEGDIVRACMEAA</sequence>
<dbReference type="RefSeq" id="WP_265591123.1">
    <property type="nucleotide sequence ID" value="NZ_BQKC01000002.1"/>
</dbReference>
<name>A0AAV5B3V7_9ACTN</name>
<dbReference type="EMBL" id="BQKC01000002">
    <property type="protein sequence ID" value="GJM56255.1"/>
    <property type="molecule type" value="Genomic_DNA"/>
</dbReference>
<protein>
    <submittedName>
        <fullName evidence="1">Uncharacterized protein</fullName>
    </submittedName>
</protein>
<accession>A0AAV5B3V7</accession>
<evidence type="ECO:0000313" key="1">
    <source>
        <dbReference type="EMBL" id="GJM56255.1"/>
    </source>
</evidence>
<organism evidence="1 2">
    <name type="scientific">Granulimonas faecalis</name>
    <dbReference type="NCBI Taxonomy" id="2894155"/>
    <lineage>
        <taxon>Bacteria</taxon>
        <taxon>Bacillati</taxon>
        <taxon>Actinomycetota</taxon>
        <taxon>Coriobacteriia</taxon>
        <taxon>Coriobacteriales</taxon>
        <taxon>Kribbibacteriaceae</taxon>
        <taxon>Granulimonas</taxon>
    </lineage>
</organism>
<gene>
    <name evidence="1" type="ORF">ATOP_19100</name>
</gene>
<dbReference type="Proteomes" id="UP001055025">
    <property type="component" value="Unassembled WGS sequence"/>
</dbReference>
<comment type="caution">
    <text evidence="1">The sequence shown here is derived from an EMBL/GenBank/DDBJ whole genome shotgun (WGS) entry which is preliminary data.</text>
</comment>